<dbReference type="SUPFAM" id="SSF82199">
    <property type="entry name" value="SET domain"/>
    <property type="match status" value="1"/>
</dbReference>
<evidence type="ECO:0000256" key="7">
    <source>
        <dbReference type="PROSITE-ProRule" id="PRU00134"/>
    </source>
</evidence>
<dbReference type="Proteomes" id="UP000002640">
    <property type="component" value="Unassembled WGS sequence"/>
</dbReference>
<dbReference type="SMR" id="G5A023"/>
<dbReference type="FunFam" id="2.170.270.10:FF:000013">
    <property type="entry name" value="Histone-lysine N-methyltransferase SMYD1 isoform 1"/>
    <property type="match status" value="1"/>
</dbReference>
<keyword evidence="1" id="KW-0489">Methyltransferase</keyword>
<sequence>MRPYREVLDAIKGRCAVASTSLRAGDRVLITSAVCAASSPSSCGWCFAPGDVFSRCSACRKARYCSRACQQRDWPQHRHECAAWRSIPERNPSPTVLLVARLAAKLFLGSQVDQEEKNGVLKLRDHLADHTELKRHQFDEMTQLVLLLLSRYKAEKREKNATLDELHRDLELEILKLFGRVNCNAFSVANEFTNEAVGIGLYPEGALFNHDCDPNCVVSFKGREMQVRVVRDIEVDEELTVSYVELLQSTKARRRELKESYFFDCECKRCKAATNGQSNEDWYLDGLRCSNKKCASSGGVEITAFERELESLATLKAESNASRWEKYRREWEILTNRLQLHPRNSRVATMAREIGNFLLVAISPELRSQALRFLLAELQAVEWLLPKTKLPSRGLLHFQMGKVVFEEVNAPLNAMPQVKKVDTIQQAAKHLQEALTV</sequence>
<evidence type="ECO:0000256" key="4">
    <source>
        <dbReference type="ARBA" id="ARBA00022723"/>
    </source>
</evidence>
<dbReference type="GO" id="GO:0008270">
    <property type="term" value="F:zinc ion binding"/>
    <property type="evidence" value="ECO:0007669"/>
    <property type="project" value="UniProtKB-KW"/>
</dbReference>
<dbReference type="KEGG" id="psoj:PHYSODRAFT_518318"/>
<evidence type="ECO:0000256" key="3">
    <source>
        <dbReference type="ARBA" id="ARBA00022691"/>
    </source>
</evidence>
<dbReference type="PANTHER" id="PTHR12197">
    <property type="entry name" value="HISTONE-LYSINE N-METHYLTRANSFERASE SMYD"/>
    <property type="match status" value="1"/>
</dbReference>
<feature type="domain" description="SET" evidence="8">
    <location>
        <begin position="1"/>
        <end position="244"/>
    </location>
</feature>
<dbReference type="SMART" id="SM00317">
    <property type="entry name" value="SET"/>
    <property type="match status" value="1"/>
</dbReference>
<evidence type="ECO:0008006" key="12">
    <source>
        <dbReference type="Google" id="ProtNLM"/>
    </source>
</evidence>
<dbReference type="PANTHER" id="PTHR12197:SF251">
    <property type="entry name" value="EG:BACR7C10.4 PROTEIN"/>
    <property type="match status" value="1"/>
</dbReference>
<dbReference type="GeneID" id="20660038"/>
<dbReference type="PROSITE" id="PS50865">
    <property type="entry name" value="ZF_MYND_2"/>
    <property type="match status" value="1"/>
</dbReference>
<keyword evidence="5 7" id="KW-0863">Zinc-finger</keyword>
<dbReference type="InterPro" id="IPR002893">
    <property type="entry name" value="Znf_MYND"/>
</dbReference>
<keyword evidence="11" id="KW-1185">Reference proteome</keyword>
<dbReference type="InterPro" id="IPR050869">
    <property type="entry name" value="H3K4_H4K5_MeTrfase"/>
</dbReference>
<dbReference type="Pfam" id="PF00856">
    <property type="entry name" value="SET"/>
    <property type="match status" value="1"/>
</dbReference>
<reference evidence="10 11" key="1">
    <citation type="journal article" date="2006" name="Science">
        <title>Phytophthora genome sequences uncover evolutionary origins and mechanisms of pathogenesis.</title>
        <authorList>
            <person name="Tyler B.M."/>
            <person name="Tripathy S."/>
            <person name="Zhang X."/>
            <person name="Dehal P."/>
            <person name="Jiang R.H."/>
            <person name="Aerts A."/>
            <person name="Arredondo F.D."/>
            <person name="Baxter L."/>
            <person name="Bensasson D."/>
            <person name="Beynon J.L."/>
            <person name="Chapman J."/>
            <person name="Damasceno C.M."/>
            <person name="Dorrance A.E."/>
            <person name="Dou D."/>
            <person name="Dickerman A.W."/>
            <person name="Dubchak I.L."/>
            <person name="Garbelotto M."/>
            <person name="Gijzen M."/>
            <person name="Gordon S.G."/>
            <person name="Govers F."/>
            <person name="Grunwald N.J."/>
            <person name="Huang W."/>
            <person name="Ivors K.L."/>
            <person name="Jones R.W."/>
            <person name="Kamoun S."/>
            <person name="Krampis K."/>
            <person name="Lamour K.H."/>
            <person name="Lee M.K."/>
            <person name="McDonald W.H."/>
            <person name="Medina M."/>
            <person name="Meijer H.J."/>
            <person name="Nordberg E.K."/>
            <person name="Maclean D.J."/>
            <person name="Ospina-Giraldo M.D."/>
            <person name="Morris P.F."/>
            <person name="Phuntumart V."/>
            <person name="Putnam N.H."/>
            <person name="Rash S."/>
            <person name="Rose J.K."/>
            <person name="Sakihama Y."/>
            <person name="Salamov A.A."/>
            <person name="Savidor A."/>
            <person name="Scheuring C.F."/>
            <person name="Smith B.M."/>
            <person name="Sobral B.W."/>
            <person name="Terry A."/>
            <person name="Torto-Alalibo T.A."/>
            <person name="Win J."/>
            <person name="Xu Z."/>
            <person name="Zhang H."/>
            <person name="Grigoriev I.V."/>
            <person name="Rokhsar D.S."/>
            <person name="Boore J.L."/>
        </authorList>
    </citation>
    <scope>NUCLEOTIDE SEQUENCE [LARGE SCALE GENOMIC DNA]</scope>
    <source>
        <strain evidence="10 11">P6497</strain>
    </source>
</reference>
<dbReference type="Gene3D" id="6.10.140.2220">
    <property type="match status" value="1"/>
</dbReference>
<evidence type="ECO:0000256" key="6">
    <source>
        <dbReference type="ARBA" id="ARBA00022833"/>
    </source>
</evidence>
<dbReference type="Gene3D" id="2.170.270.10">
    <property type="entry name" value="SET domain"/>
    <property type="match status" value="1"/>
</dbReference>
<evidence type="ECO:0000256" key="1">
    <source>
        <dbReference type="ARBA" id="ARBA00022603"/>
    </source>
</evidence>
<evidence type="ECO:0000256" key="5">
    <source>
        <dbReference type="ARBA" id="ARBA00022771"/>
    </source>
</evidence>
<dbReference type="Pfam" id="PF01753">
    <property type="entry name" value="zf-MYND"/>
    <property type="match status" value="1"/>
</dbReference>
<evidence type="ECO:0000259" key="9">
    <source>
        <dbReference type="PROSITE" id="PS50865"/>
    </source>
</evidence>
<dbReference type="OMA" id="SSCGWCF"/>
<keyword evidence="3" id="KW-0949">S-adenosyl-L-methionine</keyword>
<keyword evidence="4" id="KW-0479">Metal-binding</keyword>
<accession>G5A023</accession>
<evidence type="ECO:0000313" key="11">
    <source>
        <dbReference type="Proteomes" id="UP000002640"/>
    </source>
</evidence>
<dbReference type="PROSITE" id="PS01360">
    <property type="entry name" value="ZF_MYND_1"/>
    <property type="match status" value="1"/>
</dbReference>
<dbReference type="AlphaFoldDB" id="G5A023"/>
<gene>
    <name evidence="10" type="ORF">PHYSODRAFT_518318</name>
</gene>
<keyword evidence="2" id="KW-0808">Transferase</keyword>
<keyword evidence="6" id="KW-0862">Zinc</keyword>
<name>G5A023_PHYSP</name>
<dbReference type="Gene3D" id="1.10.220.160">
    <property type="match status" value="1"/>
</dbReference>
<dbReference type="EMBL" id="JH159158">
    <property type="protein sequence ID" value="EGZ10465.1"/>
    <property type="molecule type" value="Genomic_DNA"/>
</dbReference>
<proteinExistence type="predicted"/>
<dbReference type="GO" id="GO:0008168">
    <property type="term" value="F:methyltransferase activity"/>
    <property type="evidence" value="ECO:0007669"/>
    <property type="project" value="UniProtKB-KW"/>
</dbReference>
<dbReference type="InterPro" id="IPR001214">
    <property type="entry name" value="SET_dom"/>
</dbReference>
<dbReference type="GO" id="GO:0005634">
    <property type="term" value="C:nucleus"/>
    <property type="evidence" value="ECO:0007669"/>
    <property type="project" value="TreeGrafter"/>
</dbReference>
<dbReference type="InterPro" id="IPR046341">
    <property type="entry name" value="SET_dom_sf"/>
</dbReference>
<organism evidence="10 11">
    <name type="scientific">Phytophthora sojae (strain P6497)</name>
    <name type="common">Soybean stem and root rot agent</name>
    <name type="synonym">Phytophthora megasperma f. sp. glycines</name>
    <dbReference type="NCBI Taxonomy" id="1094619"/>
    <lineage>
        <taxon>Eukaryota</taxon>
        <taxon>Sar</taxon>
        <taxon>Stramenopiles</taxon>
        <taxon>Oomycota</taxon>
        <taxon>Peronosporomycetes</taxon>
        <taxon>Peronosporales</taxon>
        <taxon>Peronosporaceae</taxon>
        <taxon>Phytophthora</taxon>
    </lineage>
</organism>
<evidence type="ECO:0000259" key="8">
    <source>
        <dbReference type="PROSITE" id="PS50280"/>
    </source>
</evidence>
<dbReference type="STRING" id="1094619.G5A023"/>
<dbReference type="PROSITE" id="PS50280">
    <property type="entry name" value="SET"/>
    <property type="match status" value="1"/>
</dbReference>
<dbReference type="GO" id="GO:0032259">
    <property type="term" value="P:methylation"/>
    <property type="evidence" value="ECO:0007669"/>
    <property type="project" value="UniProtKB-KW"/>
</dbReference>
<evidence type="ECO:0000313" key="10">
    <source>
        <dbReference type="EMBL" id="EGZ10465.1"/>
    </source>
</evidence>
<evidence type="ECO:0000256" key="2">
    <source>
        <dbReference type="ARBA" id="ARBA00022679"/>
    </source>
</evidence>
<protein>
    <recommendedName>
        <fullName evidence="12">MYND-type domain-containing protein</fullName>
    </recommendedName>
</protein>
<dbReference type="RefSeq" id="XP_009533210.1">
    <property type="nucleotide sequence ID" value="XM_009534915.1"/>
</dbReference>
<dbReference type="InParanoid" id="G5A023"/>
<feature type="domain" description="MYND-type" evidence="9">
    <location>
        <begin position="43"/>
        <end position="81"/>
    </location>
</feature>